<dbReference type="Proteomes" id="UP000695022">
    <property type="component" value="Unplaced"/>
</dbReference>
<reference evidence="3" key="1">
    <citation type="submission" date="2025-08" db="UniProtKB">
        <authorList>
            <consortium name="RefSeq"/>
        </authorList>
    </citation>
    <scope>IDENTIFICATION</scope>
</reference>
<dbReference type="GeneID" id="106815438"/>
<sequence length="145" mass="16204">MFSRQSSAVSKLGSFSHNDLEAIPENQMAALDKRASIQNDRKRQHYISECPTVATEFPDFEENLIPTPPDGGWGWIIVAASFMCNLIVDGICYSFGIWLVEFIDYFKEGSGKTSMVGSLCAGFYLIMGRLYKSHSSRNATCSQRI</sequence>
<evidence type="ECO:0000313" key="3">
    <source>
        <dbReference type="RefSeq" id="XP_014675383.1"/>
    </source>
</evidence>
<keyword evidence="2" id="KW-1185">Reference proteome</keyword>
<dbReference type="PANTHER" id="PTHR11360:SF286">
    <property type="entry name" value="GH22266P"/>
    <property type="match status" value="1"/>
</dbReference>
<evidence type="ECO:0000313" key="2">
    <source>
        <dbReference type="Proteomes" id="UP000695022"/>
    </source>
</evidence>
<proteinExistence type="predicted"/>
<organism evidence="2 3">
    <name type="scientific">Priapulus caudatus</name>
    <name type="common">Priapulid worm</name>
    <dbReference type="NCBI Taxonomy" id="37621"/>
    <lineage>
        <taxon>Eukaryota</taxon>
        <taxon>Metazoa</taxon>
        <taxon>Ecdysozoa</taxon>
        <taxon>Scalidophora</taxon>
        <taxon>Priapulida</taxon>
        <taxon>Priapulimorpha</taxon>
        <taxon>Priapulimorphida</taxon>
        <taxon>Priapulidae</taxon>
        <taxon>Priapulus</taxon>
    </lineage>
</organism>
<dbReference type="RefSeq" id="XP_014675383.1">
    <property type="nucleotide sequence ID" value="XM_014819897.1"/>
</dbReference>
<feature type="transmembrane region" description="Helical" evidence="1">
    <location>
        <begin position="73"/>
        <end position="100"/>
    </location>
</feature>
<feature type="transmembrane region" description="Helical" evidence="1">
    <location>
        <begin position="112"/>
        <end position="131"/>
    </location>
</feature>
<name>A0ABM1ET62_PRICU</name>
<gene>
    <name evidence="3" type="primary">LOC106815438</name>
</gene>
<keyword evidence="1" id="KW-1133">Transmembrane helix</keyword>
<dbReference type="PANTHER" id="PTHR11360">
    <property type="entry name" value="MONOCARBOXYLATE TRANSPORTER"/>
    <property type="match status" value="1"/>
</dbReference>
<dbReference type="InterPro" id="IPR050327">
    <property type="entry name" value="Proton-linked_MCT"/>
</dbReference>
<protein>
    <submittedName>
        <fullName evidence="3">Uncharacterized protein LOC106815438</fullName>
    </submittedName>
</protein>
<feature type="non-terminal residue" evidence="3">
    <location>
        <position position="145"/>
    </location>
</feature>
<accession>A0ABM1ET62</accession>
<evidence type="ECO:0000256" key="1">
    <source>
        <dbReference type="SAM" id="Phobius"/>
    </source>
</evidence>
<keyword evidence="1" id="KW-0812">Transmembrane</keyword>
<keyword evidence="1" id="KW-0472">Membrane</keyword>